<feature type="compositionally biased region" description="Polar residues" evidence="1">
    <location>
        <begin position="385"/>
        <end position="395"/>
    </location>
</feature>
<feature type="compositionally biased region" description="Low complexity" evidence="1">
    <location>
        <begin position="469"/>
        <end position="480"/>
    </location>
</feature>
<proteinExistence type="predicted"/>
<evidence type="ECO:0000256" key="1">
    <source>
        <dbReference type="SAM" id="MobiDB-lite"/>
    </source>
</evidence>
<sequence>MNLIIMLDFVERKKILDYLEELARLRERQVSETNARLDGLRAELAAQQHDWEQERRTTDSCILELQADITKLFQQNERLRFQVASYRQFKDRFSQRDVQLDEMAMTKRNQEENSGKLLSAPSASSQSDVGSSSHKRQGSQMSSDLRSLQSTGSDSIRLREDSHSLVPLTGSLAGDSGSGPELGAKDTDRKHASHGEPPAEYDRNATVAGTAAPIAIRNRSISDQDHGRLLEQTPGSQSEPDAIMMESFVMTENRSQIEMAVKQALASHGGVGDIVSVQVDLAQDSEAQGAAAADDDDDNDNDGGSDSSVVVKDGAEDEYDDIGDAMVSRGGNVDSDVKAGAEKERETEKVKDEEATEMSDKSSPSVLSSAAEAKGTPETKEFTCQGDNLNVTSDTEQVDCEPKDLVVTSDPEDSMVTSEPEELALNSEHEESIVTSEPEELALNSEHEESILTSEPEELALNSEPELLDNSNTSSDGSDTAWDMVPDSDQATVAEQSS</sequence>
<dbReference type="EMBL" id="BMAT01012840">
    <property type="protein sequence ID" value="GFS00284.1"/>
    <property type="molecule type" value="Genomic_DNA"/>
</dbReference>
<evidence type="ECO:0000313" key="3">
    <source>
        <dbReference type="Proteomes" id="UP000762676"/>
    </source>
</evidence>
<reference evidence="2 3" key="1">
    <citation type="journal article" date="2021" name="Elife">
        <title>Chloroplast acquisition without the gene transfer in kleptoplastic sea slugs, Plakobranchus ocellatus.</title>
        <authorList>
            <person name="Maeda T."/>
            <person name="Takahashi S."/>
            <person name="Yoshida T."/>
            <person name="Shimamura S."/>
            <person name="Takaki Y."/>
            <person name="Nagai Y."/>
            <person name="Toyoda A."/>
            <person name="Suzuki Y."/>
            <person name="Arimoto A."/>
            <person name="Ishii H."/>
            <person name="Satoh N."/>
            <person name="Nishiyama T."/>
            <person name="Hasebe M."/>
            <person name="Maruyama T."/>
            <person name="Minagawa J."/>
            <person name="Obokata J."/>
            <person name="Shigenobu S."/>
        </authorList>
    </citation>
    <scope>NUCLEOTIDE SEQUENCE [LARGE SCALE GENOMIC DNA]</scope>
</reference>
<keyword evidence="3" id="KW-1185">Reference proteome</keyword>
<feature type="region of interest" description="Disordered" evidence="1">
    <location>
        <begin position="108"/>
        <end position="240"/>
    </location>
</feature>
<feature type="compositionally biased region" description="Polar residues" evidence="1">
    <location>
        <begin position="489"/>
        <end position="498"/>
    </location>
</feature>
<dbReference type="AlphaFoldDB" id="A0AAV4HQ12"/>
<dbReference type="Proteomes" id="UP000762676">
    <property type="component" value="Unassembled WGS sequence"/>
</dbReference>
<protein>
    <submittedName>
        <fullName evidence="2">Uncharacterized protein</fullName>
    </submittedName>
</protein>
<feature type="region of interest" description="Disordered" evidence="1">
    <location>
        <begin position="285"/>
        <end position="498"/>
    </location>
</feature>
<gene>
    <name evidence="2" type="ORF">ElyMa_006395600</name>
</gene>
<evidence type="ECO:0000313" key="2">
    <source>
        <dbReference type="EMBL" id="GFS00284.1"/>
    </source>
</evidence>
<comment type="caution">
    <text evidence="2">The sequence shown here is derived from an EMBL/GenBank/DDBJ whole genome shotgun (WGS) entry which is preliminary data.</text>
</comment>
<organism evidence="2 3">
    <name type="scientific">Elysia marginata</name>
    <dbReference type="NCBI Taxonomy" id="1093978"/>
    <lineage>
        <taxon>Eukaryota</taxon>
        <taxon>Metazoa</taxon>
        <taxon>Spiralia</taxon>
        <taxon>Lophotrochozoa</taxon>
        <taxon>Mollusca</taxon>
        <taxon>Gastropoda</taxon>
        <taxon>Heterobranchia</taxon>
        <taxon>Euthyneura</taxon>
        <taxon>Panpulmonata</taxon>
        <taxon>Sacoglossa</taxon>
        <taxon>Placobranchoidea</taxon>
        <taxon>Plakobranchidae</taxon>
        <taxon>Elysia</taxon>
    </lineage>
</organism>
<feature type="compositionally biased region" description="Basic and acidic residues" evidence="1">
    <location>
        <begin position="183"/>
        <end position="194"/>
    </location>
</feature>
<name>A0AAV4HQ12_9GAST</name>
<feature type="compositionally biased region" description="Basic and acidic residues" evidence="1">
    <location>
        <begin position="335"/>
        <end position="353"/>
    </location>
</feature>
<accession>A0AAV4HQ12</accession>
<feature type="compositionally biased region" description="Basic and acidic residues" evidence="1">
    <location>
        <begin position="220"/>
        <end position="229"/>
    </location>
</feature>
<feature type="compositionally biased region" description="Low complexity" evidence="1">
    <location>
        <begin position="119"/>
        <end position="132"/>
    </location>
</feature>
<feature type="compositionally biased region" description="Acidic residues" evidence="1">
    <location>
        <begin position="293"/>
        <end position="303"/>
    </location>
</feature>
<feature type="compositionally biased region" description="Polar residues" evidence="1">
    <location>
        <begin position="138"/>
        <end position="154"/>
    </location>
</feature>